<dbReference type="PANTHER" id="PTHR43566">
    <property type="entry name" value="CONSERVED PROTEIN"/>
    <property type="match status" value="1"/>
</dbReference>
<dbReference type="PANTHER" id="PTHR43566:SF2">
    <property type="entry name" value="DUF4143 DOMAIN-CONTAINING PROTEIN"/>
    <property type="match status" value="1"/>
</dbReference>
<dbReference type="AlphaFoldDB" id="A0A937XGP5"/>
<feature type="domain" description="DUF4143" evidence="2">
    <location>
        <begin position="197"/>
        <end position="355"/>
    </location>
</feature>
<organism evidence="3 4">
    <name type="scientific">candidate division WOR-3 bacterium</name>
    <dbReference type="NCBI Taxonomy" id="2052148"/>
    <lineage>
        <taxon>Bacteria</taxon>
        <taxon>Bacteria division WOR-3</taxon>
    </lineage>
</organism>
<sequence>MTGYVPREIAPRLARARRQLPVVVLSGLRQSGKSTLLQNEAVLIRGYAYRTLDDFATLAAARSNPESLLAEPAILDEVQRCPELLVALKKNVDEHRRPGRFILSGSANLALLGHVSETLAGRAAYFTLHPMTQREIRGETGDRPFLADFLASPEAPHGRARSVTDGEVLTGGLPPAALSPAGEVAEWFRGYVQTYVERDVRQLSQVGDLVAFRNLAQLAALRTGQMLVMSSLGRDARLNAATVSRYLGLLEASFLVRRLPAFRRNRSSRLVKSPKLHFTDSGLAAHLAGATALDPGRDDLLRGALFEAYVAQNVAALLEVHLPDAQLSYWHEHGRHEVDLVVEHNREVVAIEVKAATRWNEKDLSGLRAFLDRTPDCRAAVLAYNGNEAVKLDERLWAIPMGHLLA</sequence>
<protein>
    <submittedName>
        <fullName evidence="3">ATP-binding protein</fullName>
    </submittedName>
</protein>
<evidence type="ECO:0000313" key="4">
    <source>
        <dbReference type="Proteomes" id="UP000779900"/>
    </source>
</evidence>
<proteinExistence type="predicted"/>
<accession>A0A937XGP5</accession>
<evidence type="ECO:0000259" key="1">
    <source>
        <dbReference type="Pfam" id="PF13173"/>
    </source>
</evidence>
<gene>
    <name evidence="3" type="ORF">FJY68_09790</name>
</gene>
<reference evidence="3" key="1">
    <citation type="submission" date="2019-03" db="EMBL/GenBank/DDBJ databases">
        <title>Lake Tanganyika Metagenome-Assembled Genomes (MAGs).</title>
        <authorList>
            <person name="Tran P."/>
        </authorList>
    </citation>
    <scope>NUCLEOTIDE SEQUENCE</scope>
    <source>
        <strain evidence="3">K_DeepCast_150m_m2_040</strain>
    </source>
</reference>
<evidence type="ECO:0000313" key="3">
    <source>
        <dbReference type="EMBL" id="MBM3332119.1"/>
    </source>
</evidence>
<feature type="domain" description="AAA" evidence="1">
    <location>
        <begin position="21"/>
        <end position="136"/>
    </location>
</feature>
<evidence type="ECO:0000259" key="2">
    <source>
        <dbReference type="Pfam" id="PF13635"/>
    </source>
</evidence>
<dbReference type="Pfam" id="PF13173">
    <property type="entry name" value="AAA_14"/>
    <property type="match status" value="1"/>
</dbReference>
<dbReference type="InterPro" id="IPR027417">
    <property type="entry name" value="P-loop_NTPase"/>
</dbReference>
<dbReference type="Proteomes" id="UP000779900">
    <property type="component" value="Unassembled WGS sequence"/>
</dbReference>
<comment type="caution">
    <text evidence="3">The sequence shown here is derived from an EMBL/GenBank/DDBJ whole genome shotgun (WGS) entry which is preliminary data.</text>
</comment>
<dbReference type="SUPFAM" id="SSF52540">
    <property type="entry name" value="P-loop containing nucleoside triphosphate hydrolases"/>
    <property type="match status" value="1"/>
</dbReference>
<keyword evidence="3" id="KW-0067">ATP-binding</keyword>
<dbReference type="GO" id="GO:0005524">
    <property type="term" value="F:ATP binding"/>
    <property type="evidence" value="ECO:0007669"/>
    <property type="project" value="UniProtKB-KW"/>
</dbReference>
<dbReference type="Pfam" id="PF13635">
    <property type="entry name" value="DUF4143"/>
    <property type="match status" value="1"/>
</dbReference>
<dbReference type="EMBL" id="VGIR01000061">
    <property type="protein sequence ID" value="MBM3332119.1"/>
    <property type="molecule type" value="Genomic_DNA"/>
</dbReference>
<name>A0A937XGP5_UNCW3</name>
<dbReference type="InterPro" id="IPR041682">
    <property type="entry name" value="AAA_14"/>
</dbReference>
<dbReference type="InterPro" id="IPR025420">
    <property type="entry name" value="DUF4143"/>
</dbReference>
<keyword evidence="3" id="KW-0547">Nucleotide-binding</keyword>